<protein>
    <submittedName>
        <fullName evidence="2">Uncharacterized protein</fullName>
    </submittedName>
</protein>
<feature type="compositionally biased region" description="Polar residues" evidence="1">
    <location>
        <begin position="13"/>
        <end position="28"/>
    </location>
</feature>
<evidence type="ECO:0000313" key="3">
    <source>
        <dbReference type="Proteomes" id="UP000017836"/>
    </source>
</evidence>
<dbReference type="AlphaFoldDB" id="U5CTX4"/>
<feature type="non-terminal residue" evidence="2">
    <location>
        <position position="1"/>
    </location>
</feature>
<gene>
    <name evidence="2" type="ORF">AMTR_s05646p00004690</name>
</gene>
<dbReference type="Gramene" id="ERM93388">
    <property type="protein sequence ID" value="ERM93388"/>
    <property type="gene ID" value="AMTR_s05646p00004690"/>
</dbReference>
<feature type="region of interest" description="Disordered" evidence="1">
    <location>
        <begin position="1"/>
        <end position="56"/>
    </location>
</feature>
<dbReference type="Proteomes" id="UP000017836">
    <property type="component" value="Unassembled WGS sequence"/>
</dbReference>
<keyword evidence="3" id="KW-1185">Reference proteome</keyword>
<name>U5CTX4_AMBTC</name>
<sequence length="100" mass="10299">TQGVRGVPPAVNPGQTGSVVNDGTTPVTETAPGVQETGNNGSAHSQDVHNMTVPPGINAQTTIGDATELQNLRAALGLMQGTTIPCITIRRITCRSKPRV</sequence>
<evidence type="ECO:0000313" key="2">
    <source>
        <dbReference type="EMBL" id="ERM93388.1"/>
    </source>
</evidence>
<feature type="compositionally biased region" description="Polar residues" evidence="1">
    <location>
        <begin position="36"/>
        <end position="49"/>
    </location>
</feature>
<dbReference type="EMBL" id="KI397795">
    <property type="protein sequence ID" value="ERM93388.1"/>
    <property type="molecule type" value="Genomic_DNA"/>
</dbReference>
<organism evidence="2 3">
    <name type="scientific">Amborella trichopoda</name>
    <dbReference type="NCBI Taxonomy" id="13333"/>
    <lineage>
        <taxon>Eukaryota</taxon>
        <taxon>Viridiplantae</taxon>
        <taxon>Streptophyta</taxon>
        <taxon>Embryophyta</taxon>
        <taxon>Tracheophyta</taxon>
        <taxon>Spermatophyta</taxon>
        <taxon>Magnoliopsida</taxon>
        <taxon>Amborellales</taxon>
        <taxon>Amborellaceae</taxon>
        <taxon>Amborella</taxon>
    </lineage>
</organism>
<dbReference type="OMA" id="PCITIRR"/>
<proteinExistence type="predicted"/>
<dbReference type="HOGENOM" id="CLU_2313280_0_0_1"/>
<reference evidence="3" key="1">
    <citation type="journal article" date="2013" name="Science">
        <title>The Amborella genome and the evolution of flowering plants.</title>
        <authorList>
            <consortium name="Amborella Genome Project"/>
        </authorList>
    </citation>
    <scope>NUCLEOTIDE SEQUENCE [LARGE SCALE GENOMIC DNA]</scope>
</reference>
<accession>U5CTX4</accession>
<evidence type="ECO:0000256" key="1">
    <source>
        <dbReference type="SAM" id="MobiDB-lite"/>
    </source>
</evidence>